<gene>
    <name evidence="2" type="ORF">PCOR1329_LOCUS17218</name>
</gene>
<dbReference type="Proteomes" id="UP001189429">
    <property type="component" value="Unassembled WGS sequence"/>
</dbReference>
<proteinExistence type="predicted"/>
<feature type="compositionally biased region" description="Basic residues" evidence="1">
    <location>
        <begin position="77"/>
        <end position="93"/>
    </location>
</feature>
<comment type="caution">
    <text evidence="2">The sequence shown here is derived from an EMBL/GenBank/DDBJ whole genome shotgun (WGS) entry which is preliminary data.</text>
</comment>
<organism evidence="2 3">
    <name type="scientific">Prorocentrum cordatum</name>
    <dbReference type="NCBI Taxonomy" id="2364126"/>
    <lineage>
        <taxon>Eukaryota</taxon>
        <taxon>Sar</taxon>
        <taxon>Alveolata</taxon>
        <taxon>Dinophyceae</taxon>
        <taxon>Prorocentrales</taxon>
        <taxon>Prorocentraceae</taxon>
        <taxon>Prorocentrum</taxon>
    </lineage>
</organism>
<feature type="non-terminal residue" evidence="2">
    <location>
        <position position="523"/>
    </location>
</feature>
<protein>
    <submittedName>
        <fullName evidence="2">Uncharacterized protein</fullName>
    </submittedName>
</protein>
<dbReference type="EMBL" id="CAUYUJ010005326">
    <property type="protein sequence ID" value="CAK0813215.1"/>
    <property type="molecule type" value="Genomic_DNA"/>
</dbReference>
<feature type="compositionally biased region" description="Gly residues" evidence="1">
    <location>
        <begin position="98"/>
        <end position="111"/>
    </location>
</feature>
<sequence length="523" mass="55717">MAGLGSSCFWPRPPPLDRRTCPPCLSAWTAPPARQAGSMRAAARAGSRGSVHRAGFVCPGWPRPGRGDAARPPPPAARRRAPAARGRLRRRGRPAAVGGRGPRGRSGGGLAAGRCGRRRRRRSGAAVPDRDPENALPSSTAANPCVERGGNSLTISTPSGEQVLIPPGASATLVDDWASSGGVGVQINNWYWSFSRPAVSAVVSSPGPKNPDNAGVTVRLGADCVAEALEAPPQCCGVRTDFVSNVTVGWNAERRCEVTVAANEWTNAVTPGCCSYGAAGSGSACSEVPTLSAGLRTATGQVSWPPRWLAVAPGWPGATPVPSWGAAPPPSQATHTPAPAPVPTAPCHTAAPGEECHVLRHVAWAKQDGIRDHPEWYPNLSLESSFEDFQNLLWLNGLHECQRPCASCHTAAPGEECYGHVAWAKQEGIRDDPEWYPNLSLESSFEDFQNLLWLNGLHECQRPCASCHTAAPGEECYGHVAWAKQDGIRDDPEWYPNLSPESSFEDFQEHLWTNGLHECPRPC</sequence>
<name>A0ABN9R4G2_9DINO</name>
<reference evidence="2" key="1">
    <citation type="submission" date="2023-10" db="EMBL/GenBank/DDBJ databases">
        <authorList>
            <person name="Chen Y."/>
            <person name="Shah S."/>
            <person name="Dougan E. K."/>
            <person name="Thang M."/>
            <person name="Chan C."/>
        </authorList>
    </citation>
    <scope>NUCLEOTIDE SEQUENCE [LARGE SCALE GENOMIC DNA]</scope>
</reference>
<feature type="region of interest" description="Disordered" evidence="1">
    <location>
        <begin position="320"/>
        <end position="341"/>
    </location>
</feature>
<evidence type="ECO:0000256" key="1">
    <source>
        <dbReference type="SAM" id="MobiDB-lite"/>
    </source>
</evidence>
<feature type="compositionally biased region" description="Polar residues" evidence="1">
    <location>
        <begin position="151"/>
        <end position="160"/>
    </location>
</feature>
<accession>A0ABN9R4G2</accession>
<evidence type="ECO:0000313" key="3">
    <source>
        <dbReference type="Proteomes" id="UP001189429"/>
    </source>
</evidence>
<evidence type="ECO:0000313" key="2">
    <source>
        <dbReference type="EMBL" id="CAK0813215.1"/>
    </source>
</evidence>
<keyword evidence="3" id="KW-1185">Reference proteome</keyword>
<feature type="region of interest" description="Disordered" evidence="1">
    <location>
        <begin position="57"/>
        <end position="162"/>
    </location>
</feature>